<keyword evidence="1" id="KW-1133">Transmembrane helix</keyword>
<reference evidence="3 4" key="1">
    <citation type="submission" date="2021-02" db="EMBL/GenBank/DDBJ databases">
        <title>Complete genome of Desulfoluna sp. strain ASN36.</title>
        <authorList>
            <person name="Takahashi A."/>
            <person name="Kojima H."/>
            <person name="Fukui M."/>
        </authorList>
    </citation>
    <scope>NUCLEOTIDE SEQUENCE [LARGE SCALE GENOMIC DNA]</scope>
    <source>
        <strain evidence="3 4">ASN36</strain>
    </source>
</reference>
<dbReference type="EMBL" id="AP024488">
    <property type="protein sequence ID" value="BCS96221.1"/>
    <property type="molecule type" value="Genomic_DNA"/>
</dbReference>
<dbReference type="Proteomes" id="UP001320148">
    <property type="component" value="Chromosome"/>
</dbReference>
<keyword evidence="1" id="KW-0472">Membrane</keyword>
<protein>
    <submittedName>
        <fullName evidence="3">Uncharacterized protein</fullName>
    </submittedName>
</protein>
<evidence type="ECO:0000313" key="4">
    <source>
        <dbReference type="Proteomes" id="UP001320148"/>
    </source>
</evidence>
<dbReference type="EMBL" id="AP024488">
    <property type="protein sequence ID" value="BCS96215.1"/>
    <property type="molecule type" value="Genomic_DNA"/>
</dbReference>
<feature type="transmembrane region" description="Helical" evidence="1">
    <location>
        <begin position="113"/>
        <end position="131"/>
    </location>
</feature>
<feature type="transmembrane region" description="Helical" evidence="1">
    <location>
        <begin position="83"/>
        <end position="101"/>
    </location>
</feature>
<dbReference type="RefSeq" id="WP_236892555.1">
    <property type="nucleotide sequence ID" value="NZ_AP024488.1"/>
</dbReference>
<feature type="transmembrane region" description="Helical" evidence="1">
    <location>
        <begin position="7"/>
        <end position="24"/>
    </location>
</feature>
<feature type="transmembrane region" description="Helical" evidence="1">
    <location>
        <begin position="55"/>
        <end position="76"/>
    </location>
</feature>
<organism evidence="3 4">
    <name type="scientific">Desulfoluna limicola</name>
    <dbReference type="NCBI Taxonomy" id="2810562"/>
    <lineage>
        <taxon>Bacteria</taxon>
        <taxon>Pseudomonadati</taxon>
        <taxon>Thermodesulfobacteriota</taxon>
        <taxon>Desulfobacteria</taxon>
        <taxon>Desulfobacterales</taxon>
        <taxon>Desulfolunaceae</taxon>
        <taxon>Desulfoluna</taxon>
    </lineage>
</organism>
<evidence type="ECO:0000313" key="3">
    <source>
        <dbReference type="EMBL" id="BCS96221.1"/>
    </source>
</evidence>
<accession>A0ABN6F2T9</accession>
<gene>
    <name evidence="2" type="ORF">DSLASN_18470</name>
    <name evidence="3" type="ORF">DSLASN_18530</name>
</gene>
<keyword evidence="4" id="KW-1185">Reference proteome</keyword>
<name>A0ABN6F2T9_9BACT</name>
<proteinExistence type="predicted"/>
<sequence>MSLKKILRMAIIFDWFTTILYVVVSEILESSLPSQLQDYLKWEANKELTITENLIFIPVILLLVVYLISSIGLFLYKPWAKQIYIVVAFLLVALVPFAGPTVDHALTSTIGEINNINFGFIFTLLIFTNAYKTDEIDA</sequence>
<evidence type="ECO:0000256" key="1">
    <source>
        <dbReference type="SAM" id="Phobius"/>
    </source>
</evidence>
<keyword evidence="1" id="KW-0812">Transmembrane</keyword>
<evidence type="ECO:0000313" key="2">
    <source>
        <dbReference type="EMBL" id="BCS96215.1"/>
    </source>
</evidence>